<dbReference type="PANTHER" id="PTHR43285:SF2">
    <property type="entry name" value="ANTHRANILATE PHOSPHORIBOSYLTRANSFERASE"/>
    <property type="match status" value="1"/>
</dbReference>
<reference evidence="10" key="1">
    <citation type="journal article" date="2015" name="Proc. Natl. Acad. Sci. U.S.A.">
        <title>Networks of energetic and metabolic interactions define dynamics in microbial communities.</title>
        <authorList>
            <person name="Embree M."/>
            <person name="Liu J.K."/>
            <person name="Al-Bassam M.M."/>
            <person name="Zengler K."/>
        </authorList>
    </citation>
    <scope>NUCLEOTIDE SEQUENCE</scope>
</reference>
<protein>
    <recommendedName>
        <fullName evidence="2">anthranilate phosphoribosyltransferase</fullName>
        <ecNumber evidence="2">2.4.2.18</ecNumber>
    </recommendedName>
</protein>
<dbReference type="InterPro" id="IPR017459">
    <property type="entry name" value="Glycosyl_Trfase_fam3_N_dom"/>
</dbReference>
<sequence length="337" mass="34962">MQALLSRLAAGQDLTAPQASSAMELIATGQATDAQVAAVLTALRMKGETADEIIGFVRELQRHAVTIRPDVRGRLVDTCGTGGDGARTFNISTAAALVAAGAGVPVVKHGNRSVSSSSGSADVLEALGVRLDLPPERVRAIVEETGIAFLFAPSFHPALRHAAAARRDLGFPTVFNLIGPLMNPAGASARLCGVYSPALITRFATTLMALGTEHAMVVHGHGLDEITVCGPTTVAEIDKGTVRHYTIDPREYGIPLAPLSDLAGQSAEKNASIIRHILSGEKGAARNVVVLNAGAAIYLGGEAPDLAHGIERANEAIDTGAATERLDALILASRREP</sequence>
<keyword evidence="5 10" id="KW-0808">Transferase</keyword>
<evidence type="ECO:0000256" key="3">
    <source>
        <dbReference type="ARBA" id="ARBA00022605"/>
    </source>
</evidence>
<dbReference type="InterPro" id="IPR000312">
    <property type="entry name" value="Glycosyl_Trfase_fam3"/>
</dbReference>
<dbReference type="Gene3D" id="3.40.1030.10">
    <property type="entry name" value="Nucleoside phosphorylase/phosphoribosyltransferase catalytic domain"/>
    <property type="match status" value="1"/>
</dbReference>
<evidence type="ECO:0000313" key="10">
    <source>
        <dbReference type="EMBL" id="KUG15789.1"/>
    </source>
</evidence>
<gene>
    <name evidence="10" type="ORF">ASZ90_014542</name>
</gene>
<dbReference type="GO" id="GO:0000162">
    <property type="term" value="P:L-tryptophan biosynthetic process"/>
    <property type="evidence" value="ECO:0007669"/>
    <property type="project" value="UniProtKB-KW"/>
</dbReference>
<keyword evidence="3" id="KW-0028">Amino-acid biosynthesis</keyword>
<evidence type="ECO:0000256" key="5">
    <source>
        <dbReference type="ARBA" id="ARBA00022679"/>
    </source>
</evidence>
<feature type="domain" description="Glycosyl transferase family 3 N-terminal" evidence="9">
    <location>
        <begin position="3"/>
        <end position="64"/>
    </location>
</feature>
<dbReference type="FunFam" id="3.40.1030.10:FF:000002">
    <property type="entry name" value="Anthranilate phosphoribosyltransferase"/>
    <property type="match status" value="1"/>
</dbReference>
<evidence type="ECO:0000256" key="6">
    <source>
        <dbReference type="ARBA" id="ARBA00022822"/>
    </source>
</evidence>
<keyword evidence="6" id="KW-0822">Tryptophan biosynthesis</keyword>
<evidence type="ECO:0000256" key="7">
    <source>
        <dbReference type="ARBA" id="ARBA00023141"/>
    </source>
</evidence>
<dbReference type="Pfam" id="PF00591">
    <property type="entry name" value="Glycos_transf_3"/>
    <property type="match status" value="1"/>
</dbReference>
<dbReference type="Pfam" id="PF02885">
    <property type="entry name" value="Glycos_trans_3N"/>
    <property type="match status" value="1"/>
</dbReference>
<dbReference type="GO" id="GO:0005829">
    <property type="term" value="C:cytosol"/>
    <property type="evidence" value="ECO:0007669"/>
    <property type="project" value="TreeGrafter"/>
</dbReference>
<evidence type="ECO:0000259" key="8">
    <source>
        <dbReference type="Pfam" id="PF00591"/>
    </source>
</evidence>
<dbReference type="HAMAP" id="MF_00211">
    <property type="entry name" value="TrpD"/>
    <property type="match status" value="1"/>
</dbReference>
<dbReference type="SUPFAM" id="SSF52418">
    <property type="entry name" value="Nucleoside phosphorylase/phosphoribosyltransferase catalytic domain"/>
    <property type="match status" value="1"/>
</dbReference>
<dbReference type="AlphaFoldDB" id="A0A0W8F4P3"/>
<dbReference type="InterPro" id="IPR005940">
    <property type="entry name" value="Anthranilate_Pribosyl_Tfrase"/>
</dbReference>
<accession>A0A0W8F4P3</accession>
<evidence type="ECO:0000256" key="4">
    <source>
        <dbReference type="ARBA" id="ARBA00022676"/>
    </source>
</evidence>
<dbReference type="GO" id="GO:0004048">
    <property type="term" value="F:anthranilate phosphoribosyltransferase activity"/>
    <property type="evidence" value="ECO:0007669"/>
    <property type="project" value="UniProtKB-EC"/>
</dbReference>
<name>A0A0W8F4P3_9ZZZZ</name>
<dbReference type="EC" id="2.4.2.18" evidence="2"/>
<dbReference type="PANTHER" id="PTHR43285">
    <property type="entry name" value="ANTHRANILATE PHOSPHORIBOSYLTRANSFERASE"/>
    <property type="match status" value="1"/>
</dbReference>
<dbReference type="EMBL" id="LNQE01001531">
    <property type="protein sequence ID" value="KUG15789.1"/>
    <property type="molecule type" value="Genomic_DNA"/>
</dbReference>
<evidence type="ECO:0000256" key="1">
    <source>
        <dbReference type="ARBA" id="ARBA00004907"/>
    </source>
</evidence>
<comment type="caution">
    <text evidence="10">The sequence shown here is derived from an EMBL/GenBank/DDBJ whole genome shotgun (WGS) entry which is preliminary data.</text>
</comment>
<evidence type="ECO:0000259" key="9">
    <source>
        <dbReference type="Pfam" id="PF02885"/>
    </source>
</evidence>
<dbReference type="InterPro" id="IPR035902">
    <property type="entry name" value="Nuc_phospho_transferase"/>
</dbReference>
<keyword evidence="7" id="KW-0057">Aromatic amino acid biosynthesis</keyword>
<dbReference type="InterPro" id="IPR036320">
    <property type="entry name" value="Glycosyl_Trfase_fam3_N_dom_sf"/>
</dbReference>
<evidence type="ECO:0000256" key="2">
    <source>
        <dbReference type="ARBA" id="ARBA00011948"/>
    </source>
</evidence>
<comment type="pathway">
    <text evidence="1">Amino-acid biosynthesis; L-tryptophan biosynthesis; L-tryptophan from chorismate: step 2/5.</text>
</comment>
<organism evidence="10">
    <name type="scientific">hydrocarbon metagenome</name>
    <dbReference type="NCBI Taxonomy" id="938273"/>
    <lineage>
        <taxon>unclassified sequences</taxon>
        <taxon>metagenomes</taxon>
        <taxon>ecological metagenomes</taxon>
    </lineage>
</organism>
<keyword evidence="4 10" id="KW-0328">Glycosyltransferase</keyword>
<proteinExistence type="inferred from homology"/>
<feature type="domain" description="Glycosyl transferase family 3" evidence="8">
    <location>
        <begin position="73"/>
        <end position="322"/>
    </location>
</feature>
<dbReference type="NCBIfam" id="TIGR01245">
    <property type="entry name" value="trpD"/>
    <property type="match status" value="1"/>
</dbReference>
<dbReference type="Gene3D" id="1.20.970.10">
    <property type="entry name" value="Transferase, Pyrimidine Nucleoside Phosphorylase, Chain C"/>
    <property type="match status" value="1"/>
</dbReference>
<dbReference type="SUPFAM" id="SSF47648">
    <property type="entry name" value="Nucleoside phosphorylase/phosphoribosyltransferase N-terminal domain"/>
    <property type="match status" value="1"/>
</dbReference>